<feature type="transmembrane region" description="Helical" evidence="5">
    <location>
        <begin position="184"/>
        <end position="205"/>
    </location>
</feature>
<organism evidence="7 8">
    <name type="scientific">Lymnaea stagnalis</name>
    <name type="common">Great pond snail</name>
    <name type="synonym">Helix stagnalis</name>
    <dbReference type="NCBI Taxonomy" id="6523"/>
    <lineage>
        <taxon>Eukaryota</taxon>
        <taxon>Metazoa</taxon>
        <taxon>Spiralia</taxon>
        <taxon>Lophotrochozoa</taxon>
        <taxon>Mollusca</taxon>
        <taxon>Gastropoda</taxon>
        <taxon>Heterobranchia</taxon>
        <taxon>Euthyneura</taxon>
        <taxon>Panpulmonata</taxon>
        <taxon>Hygrophila</taxon>
        <taxon>Lymnaeoidea</taxon>
        <taxon>Lymnaeidae</taxon>
        <taxon>Lymnaea</taxon>
    </lineage>
</organism>
<feature type="transmembrane region" description="Helical" evidence="5">
    <location>
        <begin position="126"/>
        <end position="146"/>
    </location>
</feature>
<accession>A0AAV2HCL3</accession>
<keyword evidence="3 5" id="KW-1133">Transmembrane helix</keyword>
<sequence>MEYRMVTAAITTAIVVFGISSNLLNVLAFIKMGLADSISISFLALSLSDLCHLLLSLVVVICIALLSFKNLILGADPLNVYFIMYWYSYMFYDASTFITTYIAIARCCCVAMPLRFKNVFTQLPTSVALFALLLMGIALRLPMVMFKQLVWVVSPVTNSSVLVLRTTGDMTFANVFNDTVNRNAIPWLCFVVVAVCMVILGAKLYRASKFRQNAITVSKYLNVRDHRFLYQLKI</sequence>
<dbReference type="Gene3D" id="1.20.1070.10">
    <property type="entry name" value="Rhodopsin 7-helix transmembrane proteins"/>
    <property type="match status" value="1"/>
</dbReference>
<comment type="caution">
    <text evidence="7">The sequence shown here is derived from an EMBL/GenBank/DDBJ whole genome shotgun (WGS) entry which is preliminary data.</text>
</comment>
<evidence type="ECO:0000256" key="4">
    <source>
        <dbReference type="ARBA" id="ARBA00023136"/>
    </source>
</evidence>
<dbReference type="PROSITE" id="PS50262">
    <property type="entry name" value="G_PROTEIN_RECEP_F1_2"/>
    <property type="match status" value="1"/>
</dbReference>
<dbReference type="InterPro" id="IPR017452">
    <property type="entry name" value="GPCR_Rhodpsn_7TM"/>
</dbReference>
<evidence type="ECO:0000256" key="3">
    <source>
        <dbReference type="ARBA" id="ARBA00022989"/>
    </source>
</evidence>
<evidence type="ECO:0000259" key="6">
    <source>
        <dbReference type="PROSITE" id="PS50262"/>
    </source>
</evidence>
<evidence type="ECO:0000313" key="7">
    <source>
        <dbReference type="EMBL" id="CAL1530978.1"/>
    </source>
</evidence>
<name>A0AAV2HCL3_LYMST</name>
<keyword evidence="2 5" id="KW-0812">Transmembrane</keyword>
<keyword evidence="8" id="KW-1185">Reference proteome</keyword>
<reference evidence="7 8" key="1">
    <citation type="submission" date="2024-04" db="EMBL/GenBank/DDBJ databases">
        <authorList>
            <consortium name="Genoscope - CEA"/>
            <person name="William W."/>
        </authorList>
    </citation>
    <scope>NUCLEOTIDE SEQUENCE [LARGE SCALE GENOMIC DNA]</scope>
</reference>
<dbReference type="InterPro" id="IPR019430">
    <property type="entry name" value="7TM_GPCR_serpentine_rcpt_Srx"/>
</dbReference>
<feature type="domain" description="G-protein coupled receptors family 1 profile" evidence="6">
    <location>
        <begin position="21"/>
        <end position="234"/>
    </location>
</feature>
<comment type="subcellular location">
    <subcellularLocation>
        <location evidence="1">Membrane</location>
    </subcellularLocation>
</comment>
<feature type="transmembrane region" description="Helical" evidence="5">
    <location>
        <begin position="6"/>
        <end position="30"/>
    </location>
</feature>
<dbReference type="SUPFAM" id="SSF81321">
    <property type="entry name" value="Family A G protein-coupled receptor-like"/>
    <property type="match status" value="1"/>
</dbReference>
<dbReference type="Proteomes" id="UP001497497">
    <property type="component" value="Unassembled WGS sequence"/>
</dbReference>
<gene>
    <name evidence="7" type="ORF">GSLYS_00005103001</name>
</gene>
<feature type="transmembrane region" description="Helical" evidence="5">
    <location>
        <begin position="86"/>
        <end position="114"/>
    </location>
</feature>
<evidence type="ECO:0000256" key="2">
    <source>
        <dbReference type="ARBA" id="ARBA00022692"/>
    </source>
</evidence>
<keyword evidence="4 5" id="KW-0472">Membrane</keyword>
<dbReference type="Pfam" id="PF10328">
    <property type="entry name" value="7TM_GPCR_Srx"/>
    <property type="match status" value="1"/>
</dbReference>
<dbReference type="EMBL" id="CAXITT010000079">
    <property type="protein sequence ID" value="CAL1530978.1"/>
    <property type="molecule type" value="Genomic_DNA"/>
</dbReference>
<evidence type="ECO:0000256" key="1">
    <source>
        <dbReference type="ARBA" id="ARBA00004370"/>
    </source>
</evidence>
<feature type="transmembrane region" description="Helical" evidence="5">
    <location>
        <begin position="42"/>
        <end position="66"/>
    </location>
</feature>
<dbReference type="GO" id="GO:0016020">
    <property type="term" value="C:membrane"/>
    <property type="evidence" value="ECO:0007669"/>
    <property type="project" value="UniProtKB-SubCell"/>
</dbReference>
<protein>
    <recommendedName>
        <fullName evidence="6">G-protein coupled receptors family 1 profile domain-containing protein</fullName>
    </recommendedName>
</protein>
<evidence type="ECO:0000256" key="5">
    <source>
        <dbReference type="SAM" id="Phobius"/>
    </source>
</evidence>
<dbReference type="AlphaFoldDB" id="A0AAV2HCL3"/>
<proteinExistence type="predicted"/>
<evidence type="ECO:0000313" key="8">
    <source>
        <dbReference type="Proteomes" id="UP001497497"/>
    </source>
</evidence>